<reference evidence="1 2" key="1">
    <citation type="submission" date="2013-11" db="EMBL/GenBank/DDBJ databases">
        <title>Genome sequencing of Stegodyphus mimosarum.</title>
        <authorList>
            <person name="Bechsgaard J."/>
        </authorList>
    </citation>
    <scope>NUCLEOTIDE SEQUENCE [LARGE SCALE GENOMIC DNA]</scope>
</reference>
<organism evidence="1 2">
    <name type="scientific">Stegodyphus mimosarum</name>
    <name type="common">African social velvet spider</name>
    <dbReference type="NCBI Taxonomy" id="407821"/>
    <lineage>
        <taxon>Eukaryota</taxon>
        <taxon>Metazoa</taxon>
        <taxon>Ecdysozoa</taxon>
        <taxon>Arthropoda</taxon>
        <taxon>Chelicerata</taxon>
        <taxon>Arachnida</taxon>
        <taxon>Araneae</taxon>
        <taxon>Araneomorphae</taxon>
        <taxon>Entelegynae</taxon>
        <taxon>Eresoidea</taxon>
        <taxon>Eresidae</taxon>
        <taxon>Stegodyphus</taxon>
    </lineage>
</organism>
<name>A0A087UK35_STEMI</name>
<protein>
    <submittedName>
        <fullName evidence="1">Uncharacterized protein</fullName>
    </submittedName>
</protein>
<feature type="non-terminal residue" evidence="1">
    <location>
        <position position="35"/>
    </location>
</feature>
<keyword evidence="2" id="KW-1185">Reference proteome</keyword>
<evidence type="ECO:0000313" key="2">
    <source>
        <dbReference type="Proteomes" id="UP000054359"/>
    </source>
</evidence>
<gene>
    <name evidence="1" type="ORF">X975_09367</name>
</gene>
<sequence>MCRRRSLYLLGQYARNYSRHYTKNVHAIPLVCPSR</sequence>
<accession>A0A087UK35</accession>
<dbReference type="EMBL" id="KK120189">
    <property type="protein sequence ID" value="KFM77724.1"/>
    <property type="molecule type" value="Genomic_DNA"/>
</dbReference>
<evidence type="ECO:0000313" key="1">
    <source>
        <dbReference type="EMBL" id="KFM77724.1"/>
    </source>
</evidence>
<dbReference type="AlphaFoldDB" id="A0A087UK35"/>
<dbReference type="Proteomes" id="UP000054359">
    <property type="component" value="Unassembled WGS sequence"/>
</dbReference>
<proteinExistence type="predicted"/>